<feature type="region of interest" description="Disordered" evidence="1">
    <location>
        <begin position="59"/>
        <end position="109"/>
    </location>
</feature>
<keyword evidence="3" id="KW-1185">Reference proteome</keyword>
<proteinExistence type="predicted"/>
<sequence>MLLRKSSLKFQMRILLKRRLISTSITPNSAPNQSYSSYSPFSASKLGVGMMEVVNGGIPQGNYDASSSPGAYTNGSSHLETASNSASPGSFSNRSSTSSLNNVSGIGVSTSFSYPISFP</sequence>
<dbReference type="EMBL" id="HG994593">
    <property type="protein sequence ID" value="CAF2846104.1"/>
    <property type="molecule type" value="Genomic_DNA"/>
</dbReference>
<name>A0A7R8H489_LEPSM</name>
<protein>
    <submittedName>
        <fullName evidence="2">(salmon louse) hypothetical protein</fullName>
    </submittedName>
</protein>
<gene>
    <name evidence="2" type="ORF">LSAA_5282</name>
</gene>
<dbReference type="Proteomes" id="UP000675881">
    <property type="component" value="Chromosome 14"/>
</dbReference>
<feature type="compositionally biased region" description="Low complexity" evidence="1">
    <location>
        <begin position="87"/>
        <end position="104"/>
    </location>
</feature>
<evidence type="ECO:0000256" key="1">
    <source>
        <dbReference type="SAM" id="MobiDB-lite"/>
    </source>
</evidence>
<evidence type="ECO:0000313" key="2">
    <source>
        <dbReference type="EMBL" id="CAF2846104.1"/>
    </source>
</evidence>
<feature type="compositionally biased region" description="Polar residues" evidence="1">
    <location>
        <begin position="63"/>
        <end position="86"/>
    </location>
</feature>
<evidence type="ECO:0000313" key="3">
    <source>
        <dbReference type="Proteomes" id="UP000675881"/>
    </source>
</evidence>
<dbReference type="AlphaFoldDB" id="A0A7R8H489"/>
<organism evidence="2 3">
    <name type="scientific">Lepeophtheirus salmonis</name>
    <name type="common">Salmon louse</name>
    <name type="synonym">Caligus salmonis</name>
    <dbReference type="NCBI Taxonomy" id="72036"/>
    <lineage>
        <taxon>Eukaryota</taxon>
        <taxon>Metazoa</taxon>
        <taxon>Ecdysozoa</taxon>
        <taxon>Arthropoda</taxon>
        <taxon>Crustacea</taxon>
        <taxon>Multicrustacea</taxon>
        <taxon>Hexanauplia</taxon>
        <taxon>Copepoda</taxon>
        <taxon>Siphonostomatoida</taxon>
        <taxon>Caligidae</taxon>
        <taxon>Lepeophtheirus</taxon>
    </lineage>
</organism>
<reference evidence="2" key="1">
    <citation type="submission" date="2021-02" db="EMBL/GenBank/DDBJ databases">
        <authorList>
            <person name="Bekaert M."/>
        </authorList>
    </citation>
    <scope>NUCLEOTIDE SEQUENCE</scope>
    <source>
        <strain evidence="2">IoA-00</strain>
    </source>
</reference>
<accession>A0A7R8H489</accession>